<feature type="domain" description="Fibronectin type-III" evidence="1">
    <location>
        <begin position="62"/>
        <end position="150"/>
    </location>
</feature>
<feature type="domain" description="Fibronectin type-III" evidence="1">
    <location>
        <begin position="1313"/>
        <end position="1409"/>
    </location>
</feature>
<feature type="domain" description="Fibronectin type-III" evidence="1">
    <location>
        <begin position="1112"/>
        <end position="1200"/>
    </location>
</feature>
<reference evidence="2" key="1">
    <citation type="journal article" date="2023" name="Front. Mar. Sci.">
        <title>A new Merluccius polli reference genome to investigate the effects of global change in West African waters.</title>
        <authorList>
            <person name="Mateo J.L."/>
            <person name="Blanco-Fernandez C."/>
            <person name="Garcia-Vazquez E."/>
            <person name="Machado-Schiaffino G."/>
        </authorList>
    </citation>
    <scope>NUCLEOTIDE SEQUENCE</scope>
    <source>
        <strain evidence="2">C29</strain>
        <tissue evidence="2">Fin</tissue>
    </source>
</reference>
<proteinExistence type="predicted"/>
<dbReference type="SUPFAM" id="SSF49265">
    <property type="entry name" value="Fibronectin type III"/>
    <property type="match status" value="8"/>
</dbReference>
<dbReference type="Pfam" id="PF00041">
    <property type="entry name" value="fn3"/>
    <property type="match status" value="11"/>
</dbReference>
<organism evidence="2 3">
    <name type="scientific">Merluccius polli</name>
    <name type="common">Benguela hake</name>
    <name type="synonym">Merluccius cadenati</name>
    <dbReference type="NCBI Taxonomy" id="89951"/>
    <lineage>
        <taxon>Eukaryota</taxon>
        <taxon>Metazoa</taxon>
        <taxon>Chordata</taxon>
        <taxon>Craniata</taxon>
        <taxon>Vertebrata</taxon>
        <taxon>Euteleostomi</taxon>
        <taxon>Actinopterygii</taxon>
        <taxon>Neopterygii</taxon>
        <taxon>Teleostei</taxon>
        <taxon>Neoteleostei</taxon>
        <taxon>Acanthomorphata</taxon>
        <taxon>Zeiogadaria</taxon>
        <taxon>Gadariae</taxon>
        <taxon>Gadiformes</taxon>
        <taxon>Gadoidei</taxon>
        <taxon>Merlucciidae</taxon>
        <taxon>Merluccius</taxon>
    </lineage>
</organism>
<evidence type="ECO:0000313" key="2">
    <source>
        <dbReference type="EMBL" id="KAK0141046.1"/>
    </source>
</evidence>
<feature type="domain" description="Fibronectin type-III" evidence="1">
    <location>
        <begin position="766"/>
        <end position="857"/>
    </location>
</feature>
<dbReference type="InterPro" id="IPR036116">
    <property type="entry name" value="FN3_sf"/>
</dbReference>
<feature type="domain" description="Fibronectin type-III" evidence="1">
    <location>
        <begin position="596"/>
        <end position="683"/>
    </location>
</feature>
<dbReference type="CDD" id="cd00063">
    <property type="entry name" value="FN3"/>
    <property type="match status" value="12"/>
</dbReference>
<accession>A0AA47NWA6</accession>
<dbReference type="Proteomes" id="UP001174136">
    <property type="component" value="Unassembled WGS sequence"/>
</dbReference>
<dbReference type="EMBL" id="JAOPHQ010003987">
    <property type="protein sequence ID" value="KAK0141046.1"/>
    <property type="molecule type" value="Genomic_DNA"/>
</dbReference>
<feature type="domain" description="Fibronectin type-III" evidence="1">
    <location>
        <begin position="418"/>
        <end position="506"/>
    </location>
</feature>
<dbReference type="FunFam" id="2.60.40.10:FF:000369">
    <property type="entry name" value="Protein tyrosine phosphatase, receptor type B"/>
    <property type="match status" value="1"/>
</dbReference>
<feature type="domain" description="Fibronectin type-III" evidence="1">
    <location>
        <begin position="859"/>
        <end position="938"/>
    </location>
</feature>
<dbReference type="SMART" id="SM00060">
    <property type="entry name" value="FN3"/>
    <property type="match status" value="15"/>
</dbReference>
<keyword evidence="3" id="KW-1185">Reference proteome</keyword>
<dbReference type="PROSITE" id="PS50853">
    <property type="entry name" value="FN3"/>
    <property type="match status" value="12"/>
</dbReference>
<protein>
    <submittedName>
        <fullName evidence="2">Receptor-type tyrosine-protein phosphatase eta</fullName>
    </submittedName>
</protein>
<dbReference type="InterPro" id="IPR013783">
    <property type="entry name" value="Ig-like_fold"/>
</dbReference>
<comment type="caution">
    <text evidence="2">The sequence shown here is derived from an EMBL/GenBank/DDBJ whole genome shotgun (WGS) entry which is preliminary data.</text>
</comment>
<name>A0AA47NWA6_MERPO</name>
<gene>
    <name evidence="2" type="primary">PTPRJ_0</name>
    <name evidence="2" type="ORF">N1851_021954</name>
</gene>
<dbReference type="PANTHER" id="PTHR46957">
    <property type="entry name" value="CYTOKINE RECEPTOR"/>
    <property type="match status" value="1"/>
</dbReference>
<feature type="domain" description="Fibronectin type-III" evidence="1">
    <location>
        <begin position="507"/>
        <end position="595"/>
    </location>
</feature>
<dbReference type="Gene3D" id="2.60.40.10">
    <property type="entry name" value="Immunoglobulins"/>
    <property type="match status" value="14"/>
</dbReference>
<dbReference type="InterPro" id="IPR003961">
    <property type="entry name" value="FN3_dom"/>
</dbReference>
<dbReference type="InterPro" id="IPR050713">
    <property type="entry name" value="RTP_Phos/Ushers"/>
</dbReference>
<feature type="domain" description="Fibronectin type-III" evidence="1">
    <location>
        <begin position="151"/>
        <end position="239"/>
    </location>
</feature>
<dbReference type="PANTHER" id="PTHR46957:SF10">
    <property type="entry name" value="PROTEIN TYROSINE PHOSPHATASE, RECEPTOR TYPE, H"/>
    <property type="match status" value="1"/>
</dbReference>
<evidence type="ECO:0000313" key="3">
    <source>
        <dbReference type="Proteomes" id="UP001174136"/>
    </source>
</evidence>
<evidence type="ECO:0000259" key="1">
    <source>
        <dbReference type="PROSITE" id="PS50853"/>
    </source>
</evidence>
<feature type="domain" description="Fibronectin type-III" evidence="1">
    <location>
        <begin position="329"/>
        <end position="417"/>
    </location>
</feature>
<feature type="domain" description="Fibronectin type-III" evidence="1">
    <location>
        <begin position="1022"/>
        <end position="1111"/>
    </location>
</feature>
<feature type="domain" description="Fibronectin type-III" evidence="1">
    <location>
        <begin position="240"/>
        <end position="328"/>
    </location>
</feature>
<dbReference type="GO" id="GO:0043235">
    <property type="term" value="C:receptor complex"/>
    <property type="evidence" value="ECO:0007669"/>
    <property type="project" value="TreeGrafter"/>
</dbReference>
<keyword evidence="2" id="KW-0675">Receptor</keyword>
<sequence>MLLDPRSMGDQSPVAVHGQDIVQVKTFRYLGVYVDSDLSWGTQVANVCAKIHQRLHFLRPKAVTNLTVAAVNTTAVQLTWVRQDDYEQGYAYQVTVQKDEKDCQPPQLTTTENYTVTDLTPGGNYTWCVVTVVGEVNSTEECITDNTRPKAVTNLTVAAVNTTAVQLTWVRQDDYKQGYSYQVTVRKDEKDCQPPQLTTTENYTVTGLTPGESYTWCVVTVVGEVNSTEECITDNTRPKAVTNLTVAAVNTTAVQLTWVRQDDYKQGYSYQVTVRKDEKDCQPPQLTTTENYTVTGLTPGESYTWCVVTVVGEVNSTEECITDNTRPKAVTNLTVAAVNTTAVQLTWVRQDDYKQGYSYQVTVRKDEKDCQPPQLTTTENYTVTGLTPGESYTWCVVTVVGEVNSTEECITDNTRPKAVTNLTVAAVNTTAVQLTWVRQDDYKQGYSYQVTVRKDEKDCQPPQLTTTENYTVTGLTPGESYTWCVVTVVGEVNSTEECITDNTRPKAVTNLTVAAVNTTAVQLTWVSQDDYKQGYSYQVIVRKDEKDCQPPQLTTTENYTVTGLTPGESYTWCVVTVVGEVNSTEECITDNTRPKAVTNLTVAAVNTTAVQLTWVRQDDYKQGYSYQVTLRVGKVYQPPQVTTTENYTVTDLTPGECYTWCVVTVVGKVKSTEECINNNTRPKAVTNLTVVAVNTTAVQLTWVSQDDYKQGYSYQVTLRVGKVYQPPQVTTTENYTVTGLTPGESYTWCVVTVVGEVNSTEECITEPDPVSELVAIGTTTNISVNWKAASGKVDYYSVLLYRKRDSQLAGNQSYLSNTTNAFFDQLNPGTLYRVQVDTKSGQLSASVEIVNATFPNPPGPLQVGSQTTDSITVSWSIPEYMHNFTVFYLNHTQSTENNSLILRNLESGTLYNISVVTVGPLGYQSTMVATRNSTKPNAVTEINATTLNTTAIFLSWPKPKEYKDTYKYRIEASNCTSRNVTVVNQEATMVELEPGTKCKFCILTSLAEDIEGEAYCTDQYTKPQQVQPTVSNEGSNNTIVVSWVAPTGNVEWYEGHLWNQSDSLQNNRSTMPTSFKFEGLLPGRKYKARVITISGPFSTPSDYITNATFPNPPGPIEILTKTISSIGIQWQDAPLMTNTPFEYVVTCIQSKHNQSYRTTGTNHTFSNLSSGTPYNISVATVGPLDLWSKTIWILVTTKPWSVNSLKATTEEEAILLTWARPMDHKTSYCYIVTWVRSDGPKNGTEHQQTHKEEHNVSSLVPGSLYNFSVITVTLDHTQSDPMDLYNCTSMSIKDPQETKHSFIFICVVVEASPVPNFTCRSSNGTNAEIVLFWTRPKGGNSGFIPRLYSEDLINKTYQLGPEACSPNCTHTVRDLQHYTKYKLTMQTKSCGSSSTPVPLNCKTGITYPHISKEYNSLVKVTKEVHNMFTLEINPSLFKSTEGPITHYGVLVTHIIKGGFELFLLLNCIRSAQASVLHFDIRHFF</sequence>